<evidence type="ECO:0000256" key="3">
    <source>
        <dbReference type="ARBA" id="ARBA00022630"/>
    </source>
</evidence>
<dbReference type="EMBL" id="QKZK01000011">
    <property type="protein sequence ID" value="PZX16865.1"/>
    <property type="molecule type" value="Genomic_DNA"/>
</dbReference>
<comment type="caution">
    <text evidence="12">The sequence shown here is derived from an EMBL/GenBank/DDBJ whole genome shotgun (WGS) entry which is preliminary data.</text>
</comment>
<keyword evidence="5" id="KW-0809">Transit peptide</keyword>
<dbReference type="PRINTS" id="PR00411">
    <property type="entry name" value="PNDRDTASEI"/>
</dbReference>
<gene>
    <name evidence="12" type="ORF">LX69_01679</name>
</gene>
<keyword evidence="9" id="KW-1133">Transmembrane helix</keyword>
<keyword evidence="13" id="KW-1185">Reference proteome</keyword>
<sequence length="431" mass="48067">MLQIPETNQKRIVIVGGGFAGISLAKSLAHSNYQVVMIDKNNYHQFQPLFYQVATAGIEPSAILFPLRKLFQRQGNAYLRITEVTGIDPTAKMVHTRSGDCHYDYLVVAAGAQTSYFGLKNIEAAAFPMKSVTEALTLRNSILNHLENALLEKDKAVQQQLLNLVIVGGGPTGTEVAGALAEMKKHIFPKEYRELDTSRIRIVLIEAAPRLLGGMSPKSSSKSLRYLHKLGVEVYLDTQVNDYTNHEVVLSNGERIPTRTLIWAAGIKGASMPGIPAEAILPNGRIRVDAFHRMAGSDTIFVVGDHSAMITDATPKGHPQVAQVAIQQARNLARNFIRMQKHQNLRPFRYRNPGSLATVGRHLAVADLPGITFFGFFAWYVWMFVHLMAILGVKNRLFVFLNWLWSYITFDQSLRLIIHRDDGHKLNGELT</sequence>
<dbReference type="InterPro" id="IPR036188">
    <property type="entry name" value="FAD/NAD-bd_sf"/>
</dbReference>
<evidence type="ECO:0000256" key="7">
    <source>
        <dbReference type="ARBA" id="ARBA00023027"/>
    </source>
</evidence>
<protein>
    <recommendedName>
        <fullName evidence="2">NADH:ubiquinone reductase (non-electrogenic)</fullName>
        <ecNumber evidence="2">1.6.5.9</ecNumber>
    </recommendedName>
</protein>
<evidence type="ECO:0000259" key="11">
    <source>
        <dbReference type="Pfam" id="PF22366"/>
    </source>
</evidence>
<comment type="catalytic activity">
    <reaction evidence="8">
        <text>a quinone + NADH + H(+) = a quinol + NAD(+)</text>
        <dbReference type="Rhea" id="RHEA:46160"/>
        <dbReference type="ChEBI" id="CHEBI:15378"/>
        <dbReference type="ChEBI" id="CHEBI:24646"/>
        <dbReference type="ChEBI" id="CHEBI:57540"/>
        <dbReference type="ChEBI" id="CHEBI:57945"/>
        <dbReference type="ChEBI" id="CHEBI:132124"/>
        <dbReference type="EC" id="1.6.5.9"/>
    </reaction>
</comment>
<evidence type="ECO:0000256" key="4">
    <source>
        <dbReference type="ARBA" id="ARBA00022827"/>
    </source>
</evidence>
<accession>A0A2W7N8Y5</accession>
<evidence type="ECO:0000313" key="13">
    <source>
        <dbReference type="Proteomes" id="UP000249239"/>
    </source>
</evidence>
<keyword evidence="3" id="KW-0285">Flavoprotein</keyword>
<feature type="domain" description="FAD/NAD(P)-binding" evidence="10">
    <location>
        <begin position="11"/>
        <end position="329"/>
    </location>
</feature>
<keyword evidence="6" id="KW-0560">Oxidoreductase</keyword>
<evidence type="ECO:0000313" key="12">
    <source>
        <dbReference type="EMBL" id="PZX16865.1"/>
    </source>
</evidence>
<evidence type="ECO:0000256" key="6">
    <source>
        <dbReference type="ARBA" id="ARBA00023002"/>
    </source>
</evidence>
<dbReference type="Pfam" id="PF22366">
    <property type="entry name" value="NDH2_C"/>
    <property type="match status" value="1"/>
</dbReference>
<feature type="domain" description="External alternative NADH-ubiquinone oxidoreductase-like C-terminal" evidence="11">
    <location>
        <begin position="354"/>
        <end position="407"/>
    </location>
</feature>
<dbReference type="SUPFAM" id="SSF51905">
    <property type="entry name" value="FAD/NAD(P)-binding domain"/>
    <property type="match status" value="2"/>
</dbReference>
<dbReference type="PANTHER" id="PTHR43706:SF47">
    <property type="entry name" value="EXTERNAL NADH-UBIQUINONE OXIDOREDUCTASE 1, MITOCHONDRIAL-RELATED"/>
    <property type="match status" value="1"/>
</dbReference>
<organism evidence="12 13">
    <name type="scientific">Breznakibacter xylanolyticus</name>
    <dbReference type="NCBI Taxonomy" id="990"/>
    <lineage>
        <taxon>Bacteria</taxon>
        <taxon>Pseudomonadati</taxon>
        <taxon>Bacteroidota</taxon>
        <taxon>Bacteroidia</taxon>
        <taxon>Marinilabiliales</taxon>
        <taxon>Marinilabiliaceae</taxon>
        <taxon>Breznakibacter</taxon>
    </lineage>
</organism>
<evidence type="ECO:0000256" key="8">
    <source>
        <dbReference type="ARBA" id="ARBA00047599"/>
    </source>
</evidence>
<keyword evidence="4" id="KW-0274">FAD</keyword>
<dbReference type="Proteomes" id="UP000249239">
    <property type="component" value="Unassembled WGS sequence"/>
</dbReference>
<dbReference type="InterPro" id="IPR045024">
    <property type="entry name" value="NDH-2"/>
</dbReference>
<evidence type="ECO:0000256" key="1">
    <source>
        <dbReference type="ARBA" id="ARBA00005272"/>
    </source>
</evidence>
<feature type="transmembrane region" description="Helical" evidence="9">
    <location>
        <begin position="371"/>
        <end position="391"/>
    </location>
</feature>
<dbReference type="AlphaFoldDB" id="A0A2W7N8Y5"/>
<dbReference type="RefSeq" id="WP_111445365.1">
    <property type="nucleotide sequence ID" value="NZ_QKZK01000011.1"/>
</dbReference>
<dbReference type="GO" id="GO:0050136">
    <property type="term" value="F:NADH dehydrogenase (quinone) (non-electrogenic) activity"/>
    <property type="evidence" value="ECO:0007669"/>
    <property type="project" value="UniProtKB-EC"/>
</dbReference>
<keyword evidence="7" id="KW-0520">NAD</keyword>
<keyword evidence="9" id="KW-0812">Transmembrane</keyword>
<dbReference type="PRINTS" id="PR00368">
    <property type="entry name" value="FADPNR"/>
</dbReference>
<dbReference type="OrthoDB" id="9781621at2"/>
<dbReference type="InterPro" id="IPR054585">
    <property type="entry name" value="NDH2-like_C"/>
</dbReference>
<evidence type="ECO:0000256" key="2">
    <source>
        <dbReference type="ARBA" id="ARBA00012637"/>
    </source>
</evidence>
<evidence type="ECO:0000259" key="10">
    <source>
        <dbReference type="Pfam" id="PF07992"/>
    </source>
</evidence>
<reference evidence="12 13" key="1">
    <citation type="submission" date="2018-06" db="EMBL/GenBank/DDBJ databases">
        <title>Genomic Encyclopedia of Archaeal and Bacterial Type Strains, Phase II (KMG-II): from individual species to whole genera.</title>
        <authorList>
            <person name="Goeker M."/>
        </authorList>
    </citation>
    <scope>NUCLEOTIDE SEQUENCE [LARGE SCALE GENOMIC DNA]</scope>
    <source>
        <strain evidence="12 13">DSM 6779</strain>
    </source>
</reference>
<dbReference type="Pfam" id="PF07992">
    <property type="entry name" value="Pyr_redox_2"/>
    <property type="match status" value="1"/>
</dbReference>
<evidence type="ECO:0000256" key="9">
    <source>
        <dbReference type="SAM" id="Phobius"/>
    </source>
</evidence>
<dbReference type="PANTHER" id="PTHR43706">
    <property type="entry name" value="NADH DEHYDROGENASE"/>
    <property type="match status" value="1"/>
</dbReference>
<proteinExistence type="inferred from homology"/>
<keyword evidence="9" id="KW-0472">Membrane</keyword>
<name>A0A2W7N8Y5_9BACT</name>
<dbReference type="Gene3D" id="3.50.50.100">
    <property type="match status" value="1"/>
</dbReference>
<dbReference type="EC" id="1.6.5.9" evidence="2"/>
<comment type="similarity">
    <text evidence="1">Belongs to the NADH dehydrogenase family.</text>
</comment>
<evidence type="ECO:0000256" key="5">
    <source>
        <dbReference type="ARBA" id="ARBA00022946"/>
    </source>
</evidence>
<dbReference type="InterPro" id="IPR023753">
    <property type="entry name" value="FAD/NAD-binding_dom"/>
</dbReference>